<feature type="transmembrane region" description="Helical" evidence="2">
    <location>
        <begin position="769"/>
        <end position="795"/>
    </location>
</feature>
<feature type="transmembrane region" description="Helical" evidence="2">
    <location>
        <begin position="801"/>
        <end position="828"/>
    </location>
</feature>
<evidence type="ECO:0000259" key="3">
    <source>
        <dbReference type="Pfam" id="PF10145"/>
    </source>
</evidence>
<dbReference type="HOGENOM" id="CLU_002005_0_0_9"/>
<feature type="transmembrane region" description="Helical" evidence="2">
    <location>
        <begin position="864"/>
        <end position="884"/>
    </location>
</feature>
<feature type="domain" description="Phage tail tape measure protein" evidence="3">
    <location>
        <begin position="92"/>
        <end position="290"/>
    </location>
</feature>
<organism evidence="4">
    <name type="scientific">Metalysinibacillus saudimassiliensis</name>
    <dbReference type="NCBI Taxonomy" id="1461583"/>
    <lineage>
        <taxon>Bacteria</taxon>
        <taxon>Bacillati</taxon>
        <taxon>Bacillota</taxon>
        <taxon>Bacilli</taxon>
        <taxon>Bacillales</taxon>
        <taxon>Caryophanaceae</taxon>
        <taxon>Metalysinibacillus</taxon>
    </lineage>
</organism>
<accession>A0A078MEL8</accession>
<dbReference type="PANTHER" id="PTHR37813:SF1">
    <property type="entry name" value="FELS-2 PROPHAGE PROTEIN"/>
    <property type="match status" value="1"/>
</dbReference>
<dbReference type="AlphaFoldDB" id="A0A078MEL8"/>
<name>A0A078MEL8_9BACL</name>
<feature type="transmembrane region" description="Helical" evidence="2">
    <location>
        <begin position="891"/>
        <end position="916"/>
    </location>
</feature>
<dbReference type="SUPFAM" id="SSF48371">
    <property type="entry name" value="ARM repeat"/>
    <property type="match status" value="1"/>
</dbReference>
<dbReference type="InterPro" id="IPR010090">
    <property type="entry name" value="Phage_tape_meas"/>
</dbReference>
<proteinExistence type="predicted"/>
<feature type="transmembrane region" description="Helical" evidence="2">
    <location>
        <begin position="382"/>
        <end position="405"/>
    </location>
</feature>
<sequence>MATNFKIAFELGAQLTSSFRSAFSQANQEMSNLLNVSKKMTSMGTNMTMGVTAPLVGMGAMAVKTFAGFDDSMRNVQAVSGATGEEFQQLTQLAKDLGASTAWSASQSADAMGYLALAGWDTNQIMEATPGLLNLASAASMDLAGAADIVSDVMSAFGMSADQAGQAADMFAATSSKSNTDVAQLGEGLKYAGAAAAAAGMDLAQTNAVLGVFADSGIKGSMAGTTMVSMLRDLKNNAKDGKLAVGETTIALYDQAGNMRDLGTVMGDVEKATKGMTTQQRDAALGALFGTEAMKGANIMLATGSERYNELEEAIRNSEGTAQNMAEIMEGGIGGAIRSLLSALESLAISFGETLAPYIKSAAEVIGNFARAISSLPNSVRLVIVVFGMLLAAVGPTLILMGLLIKNTVTVIAAFKAARTVIASLTIGTRVFNAVQATSIMLMSASRAAMYAYRFSGGGLRGVIMGISAALQVMNLAFLANPYFIAAAGLTVLVLAFYKAWKSSETFRTIVTSSVDAAKNAVMMFAQYLQGIGSNLWSGLISSTKNIGNIISSSMKNLGPGIWNGLIESTKDIGNLIGASMKNLGSGMWSGLVNSTTGVGILIGAAMQSEFAEAAKRAISAFVNSVQVGLSTLPGIISMIAPTIATIGLSFLGISGPIGIVIGGVLSLIGFIYRLSQTNETVANAISSAWSAVSTAFAPVMEIFSEAAEQIASEVGPEIEKTMQVIAESVQELGPPFAELAQTFVELGTVIAGMFANNFMTVIDLWSNLATAVIPMLLQILPVVSEVFTTVLMAIADIVMAVFPIIIEVIASIVPIIMGIITTVLPILLEVFTTVLIAISSIIMAVFPIIIEVIASIVPIITEIITTVLPMLLEVFMMIFPMILEVIQAVLPIFLSLLMAIVEIVMTLVTTALPMILSVVQMVFPVVLGIIQAIIPIILVVLQMLVSIITGIVIPAINSILAVVQVVFPFIQMVISNALAIITGVLQAAMALIQGDWSGAWNAIKGIAENIMNNIISFFSGIDLFSVGKAIIDGLINGIKSMAGAVVGAISSIVPAPLRAAVSDAIGAIPGFAEGGVVSDPTLAWVGEGGDTESIIPWNNSQRSKDLWLQTGRAIGMLGAGGMGESANDVLEAEKTPSSMDLIKGTNTTNNYGGGGTVIHLVHKGNTVYVQGNDDAGEVTRKIEESDAALLERIKRIVENERRKDL</sequence>
<keyword evidence="1" id="KW-1188">Viral release from host cell</keyword>
<feature type="transmembrane region" description="Helical" evidence="2">
    <location>
        <begin position="451"/>
        <end position="471"/>
    </location>
</feature>
<reference evidence="4" key="1">
    <citation type="submission" date="2014-07" db="EMBL/GenBank/DDBJ databases">
        <authorList>
            <person name="Urmite Genomes Urmite Genomes"/>
        </authorList>
    </citation>
    <scope>NUCLEOTIDE SEQUENCE</scope>
    <source>
        <strain evidence="4">13S34_air</strain>
    </source>
</reference>
<evidence type="ECO:0000256" key="2">
    <source>
        <dbReference type="SAM" id="Phobius"/>
    </source>
</evidence>
<dbReference type="Pfam" id="PF10145">
    <property type="entry name" value="PhageMin_Tail"/>
    <property type="match status" value="1"/>
</dbReference>
<feature type="transmembrane region" description="Helical" evidence="2">
    <location>
        <begin position="621"/>
        <end position="641"/>
    </location>
</feature>
<evidence type="ECO:0000313" key="4">
    <source>
        <dbReference type="EMBL" id="CEA05778.1"/>
    </source>
</evidence>
<dbReference type="InterPro" id="IPR016024">
    <property type="entry name" value="ARM-type_fold"/>
</dbReference>
<feature type="transmembrane region" description="Helical" evidence="2">
    <location>
        <begin position="477"/>
        <end position="498"/>
    </location>
</feature>
<keyword evidence="2" id="KW-1133">Transmembrane helix</keyword>
<feature type="transmembrane region" description="Helical" evidence="2">
    <location>
        <begin position="949"/>
        <end position="968"/>
    </location>
</feature>
<dbReference type="NCBIfam" id="TIGR01760">
    <property type="entry name" value="tape_meas_TP901"/>
    <property type="match status" value="1"/>
</dbReference>
<dbReference type="PANTHER" id="PTHR37813">
    <property type="entry name" value="FELS-2 PROPHAGE PROTEIN"/>
    <property type="match status" value="1"/>
</dbReference>
<feature type="transmembrane region" description="Helical" evidence="2">
    <location>
        <begin position="922"/>
        <end position="942"/>
    </location>
</feature>
<gene>
    <name evidence="4" type="ORF">BN1050_02647</name>
</gene>
<evidence type="ECO:0000256" key="1">
    <source>
        <dbReference type="ARBA" id="ARBA00022612"/>
    </source>
</evidence>
<dbReference type="EMBL" id="LN483079">
    <property type="protein sequence ID" value="CEA05778.1"/>
    <property type="molecule type" value="Genomic_DNA"/>
</dbReference>
<keyword evidence="2" id="KW-0472">Membrane</keyword>
<protein>
    <submittedName>
        <fullName evidence="4">Phage-related minor tail protein</fullName>
    </submittedName>
</protein>
<feature type="transmembrane region" description="Helical" evidence="2">
    <location>
        <begin position="835"/>
        <end position="858"/>
    </location>
</feature>
<keyword evidence="2" id="KW-0812">Transmembrane</keyword>
<dbReference type="PATRIC" id="fig|1461583.4.peg.2539"/>
<feature type="transmembrane region" description="Helical" evidence="2">
    <location>
        <begin position="647"/>
        <end position="673"/>
    </location>
</feature>